<dbReference type="InterPro" id="IPR011044">
    <property type="entry name" value="Quino_amine_DH_bsu"/>
</dbReference>
<accession>A0A0A2W1G9</accession>
<gene>
    <name evidence="5" type="ORF">BBAD15_g309</name>
</gene>
<comment type="subcellular location">
    <subcellularLocation>
        <location evidence="1">Cell envelope</location>
    </subcellularLocation>
</comment>
<dbReference type="EMBL" id="ANFO01000024">
    <property type="protein sequence ID" value="KGQ13713.1"/>
    <property type="molecule type" value="Genomic_DNA"/>
</dbReference>
<dbReference type="SUPFAM" id="SSF53822">
    <property type="entry name" value="Periplasmic binding protein-like I"/>
    <property type="match status" value="1"/>
</dbReference>
<dbReference type="Proteomes" id="UP000030106">
    <property type="component" value="Unassembled WGS sequence"/>
</dbReference>
<sequence>MKKLTTSLLALSLLAALPGHAATPTPVPEKIAAHDGPIRIAVIRNLGSDDNTTQFVAGAVQQAKKLGFKVSTFLSNGDDARFQDFVNQAISQKYDGIILSQGRDPYSTELVKKAVAAGIAVSVFDTAVNGTIPGVTVTQQDDASLTSLSFGQLVKDFNGKANIIKLWVAGFPPMERRQTAYQELLKANPGIKELESIGAVSSDVQGDTANKVGAVLAKYPKGKIDAIWGTWDAFSQGAYKALQENGRTEIKLYSIDVSNQDIQLMREANSPWKVSVAVDPKLIGATNVRLVAYKIAGEQTPATYDFKAAAIPQALLASQPGPVNVTSLGKIIPGWGQTDDFIAPCRNMRLIGHSDQGGKPDGVQLMVHRGYAYIGHMVSQGFSIVDVRDPKNPKAAGFVPAPPGTWNIHLQAHDDLLLVINARDLFADVRFADEKVYYTKSVGETVRDVQDKGWSAGLRIFDISTPDKPKEISFLSLSGIGIHRCWYVGGRWAYVSALIDGFSDYIFLTIDLADPRNPQVAGNWWLPGMNTAAGEQPTWPEGKRYALHHAIISGDTAYASWRDGGLTLLDVSDRSQPQLISHRNWSPPFGGGTHTALPLPDRNLLVVLDEAVLDNQADGEKLIWLFDIRDPSNPVSISTFPQPDEIDYVAKGAHFGPHNLHENRPGSFISDTLIFATYQNAGVRAYDISNPYRPIETGALVPAAPEKMMDTRPGRPRVIQSCDVFVDAQGIVYSTDYNGGLSIIEYLG</sequence>
<dbReference type="InterPro" id="IPR025997">
    <property type="entry name" value="SBP_2_dom"/>
</dbReference>
<evidence type="ECO:0000313" key="6">
    <source>
        <dbReference type="Proteomes" id="UP000030106"/>
    </source>
</evidence>
<dbReference type="InterPro" id="IPR050555">
    <property type="entry name" value="Bact_Solute-Bind_Prot2"/>
</dbReference>
<dbReference type="CDD" id="cd06305">
    <property type="entry name" value="PBP1_methylthioribose_binding-like"/>
    <property type="match status" value="1"/>
</dbReference>
<proteinExistence type="inferred from homology"/>
<dbReference type="SUPFAM" id="SSF50969">
    <property type="entry name" value="YVTN repeat-like/Quinoprotein amine dehydrogenase"/>
    <property type="match status" value="1"/>
</dbReference>
<evidence type="ECO:0000256" key="3">
    <source>
        <dbReference type="SAM" id="SignalP"/>
    </source>
</evidence>
<dbReference type="PANTHER" id="PTHR30036">
    <property type="entry name" value="D-XYLOSE-BINDING PERIPLASMIC PROTEIN"/>
    <property type="match status" value="1"/>
</dbReference>
<dbReference type="Pfam" id="PF13407">
    <property type="entry name" value="Peripla_BP_4"/>
    <property type="match status" value="1"/>
</dbReference>
<dbReference type="Gene3D" id="3.40.50.2300">
    <property type="match status" value="2"/>
</dbReference>
<dbReference type="PANTHER" id="PTHR30036:SF7">
    <property type="entry name" value="ABC TRANSPORTER PERIPLASMIC-BINDING PROTEIN YPHF"/>
    <property type="match status" value="1"/>
</dbReference>
<protein>
    <recommendedName>
        <fullName evidence="4">Periplasmic binding protein domain-containing protein</fullName>
    </recommendedName>
</protein>
<keyword evidence="3" id="KW-0732">Signal</keyword>
<evidence type="ECO:0000256" key="2">
    <source>
        <dbReference type="ARBA" id="ARBA00007639"/>
    </source>
</evidence>
<feature type="signal peptide" evidence="3">
    <location>
        <begin position="1"/>
        <end position="21"/>
    </location>
</feature>
<evidence type="ECO:0000256" key="1">
    <source>
        <dbReference type="ARBA" id="ARBA00004196"/>
    </source>
</evidence>
<organism evidence="5 6">
    <name type="scientific">Beauveria bassiana D1-5</name>
    <dbReference type="NCBI Taxonomy" id="1245745"/>
    <lineage>
        <taxon>Eukaryota</taxon>
        <taxon>Fungi</taxon>
        <taxon>Dikarya</taxon>
        <taxon>Ascomycota</taxon>
        <taxon>Pezizomycotina</taxon>
        <taxon>Sordariomycetes</taxon>
        <taxon>Hypocreomycetidae</taxon>
        <taxon>Hypocreales</taxon>
        <taxon>Cordycipitaceae</taxon>
        <taxon>Beauveria</taxon>
    </lineage>
</organism>
<feature type="domain" description="Periplasmic binding protein" evidence="4">
    <location>
        <begin position="40"/>
        <end position="298"/>
    </location>
</feature>
<comment type="similarity">
    <text evidence="2">Belongs to the bacterial solute-binding protein 2 family.</text>
</comment>
<dbReference type="HOGENOM" id="CLU_371705_0_0_1"/>
<dbReference type="InterPro" id="IPR013211">
    <property type="entry name" value="LVIVD"/>
</dbReference>
<dbReference type="InterPro" id="IPR028082">
    <property type="entry name" value="Peripla_BP_I"/>
</dbReference>
<dbReference type="FunFam" id="3.40.50.2300:FF:000157">
    <property type="entry name" value="Sugar ABC transporter substrate-binding protein"/>
    <property type="match status" value="1"/>
</dbReference>
<reference evidence="5 6" key="1">
    <citation type="submission" date="2012-10" db="EMBL/GenBank/DDBJ databases">
        <title>Genome sequencing and analysis of entomopathogenic fungi Beauveria bassiana D1-5.</title>
        <authorList>
            <person name="Li Q."/>
            <person name="Wang L."/>
            <person name="Zhang Z."/>
            <person name="Wang Q."/>
            <person name="Ren J."/>
            <person name="Wang M."/>
            <person name="Xu W."/>
            <person name="Wang J."/>
            <person name="Lu Y."/>
            <person name="Du Q."/>
            <person name="Sun Z."/>
        </authorList>
    </citation>
    <scope>NUCLEOTIDE SEQUENCE [LARGE SCALE GENOMIC DNA]</scope>
    <source>
        <strain evidence="5 6">D1-5</strain>
    </source>
</reference>
<comment type="caution">
    <text evidence="5">The sequence shown here is derived from an EMBL/GenBank/DDBJ whole genome shotgun (WGS) entry which is preliminary data.</text>
</comment>
<dbReference type="AlphaFoldDB" id="A0A0A2W1G9"/>
<evidence type="ECO:0000259" key="4">
    <source>
        <dbReference type="Pfam" id="PF13407"/>
    </source>
</evidence>
<dbReference type="GO" id="GO:0030246">
    <property type="term" value="F:carbohydrate binding"/>
    <property type="evidence" value="ECO:0007669"/>
    <property type="project" value="TreeGrafter"/>
</dbReference>
<name>A0A0A2W1G9_BEABA</name>
<feature type="chain" id="PRO_5002006963" description="Periplasmic binding protein domain-containing protein" evidence="3">
    <location>
        <begin position="22"/>
        <end position="748"/>
    </location>
</feature>
<evidence type="ECO:0000313" key="5">
    <source>
        <dbReference type="EMBL" id="KGQ13713.1"/>
    </source>
</evidence>
<dbReference type="Pfam" id="PF08309">
    <property type="entry name" value="LVIVD"/>
    <property type="match status" value="2"/>
</dbReference>